<dbReference type="AlphaFoldDB" id="B3SZT3"/>
<keyword evidence="1" id="KW-1188">Viral release from host cell</keyword>
<dbReference type="Gene3D" id="3.30.420.280">
    <property type="match status" value="1"/>
</dbReference>
<accession>B3SZT3</accession>
<feature type="domain" description="Terminase large subunit gp17-like C-terminal" evidence="2">
    <location>
        <begin position="310"/>
        <end position="459"/>
    </location>
</feature>
<reference evidence="3" key="1">
    <citation type="journal article" date="2008" name="ISME J.">
        <title>Genomic patterns of recombination, clonal divergence and environment in marine microbial populations.</title>
        <authorList>
            <person name="Konstantinidis K.T."/>
            <person name="Delong E.F."/>
        </authorList>
    </citation>
    <scope>NUCLEOTIDE SEQUENCE</scope>
</reference>
<organism evidence="3">
    <name type="scientific">uncultured marine microorganism HF4000_48F7</name>
    <dbReference type="NCBI Taxonomy" id="455500"/>
    <lineage>
        <taxon>unclassified sequences</taxon>
        <taxon>environmental samples</taxon>
    </lineage>
</organism>
<evidence type="ECO:0000256" key="1">
    <source>
        <dbReference type="ARBA" id="ARBA00022612"/>
    </source>
</evidence>
<dbReference type="EMBL" id="EU016559">
    <property type="protein sequence ID" value="ABZ05841.1"/>
    <property type="molecule type" value="Genomic_DNA"/>
</dbReference>
<evidence type="ECO:0000313" key="3">
    <source>
        <dbReference type="EMBL" id="ABZ05841.1"/>
    </source>
</evidence>
<dbReference type="GO" id="GO:0016887">
    <property type="term" value="F:ATP hydrolysis activity"/>
    <property type="evidence" value="ECO:0007669"/>
    <property type="project" value="InterPro"/>
</dbReference>
<name>B3SZT3_9ZZZZ</name>
<proteinExistence type="inferred from homology"/>
<dbReference type="Gene3D" id="3.40.50.300">
    <property type="entry name" value="P-loop containing nucleotide triphosphate hydrolases"/>
    <property type="match status" value="1"/>
</dbReference>
<sequence>MTTRQQADQWAEEQYLDGLDEVLKLRDEYEELRRTNQMDFYEPYPYQLTFHEAKDDAGQRARQRCLMAGNKVGKTFSGAMELAYHLTGKYPDWWTGHRFDRAIHAWAAGKSHYATRDIVQSELIGEPGDPESFGTGAIPKDLIVKTERNPGVPNALGFVLVKHVSGRNSRLQFKSYDAGPASWMGVAVDYVWLDEEPPQEIYSQALRATLKSGGPVSLTFTPEAGVTGVVAMFLNERKGGQALVQATWDDAPHLSLEVREEILAALPPHERLMRSKGIPTLGSGQVFPVPEDQIMVSAFAIPDHFSRIAGIDFGFDHPTACVWMAHDRDTDVVYLYDAYREKGSGMLQHAEAIKHRGGFIPVAWPHDGSIHDKGSGEALATQYRRSGVNFLGSHFTNPEGGIAVEPGLMALLTRMQTGRFKVFNHLDQWFQEFRMYHRKDGKVVRKHDDLMSATRYACQSLRYATTANFQPRPSVAVGSLSDGTFDPFDFWMKHQTSESYGPLN</sequence>
<dbReference type="Pfam" id="PF03237">
    <property type="entry name" value="Terminase_6N"/>
    <property type="match status" value="1"/>
</dbReference>
<gene>
    <name evidence="3" type="ORF">ALOHA_HF400048F7ctg1g8</name>
</gene>
<dbReference type="HAMAP" id="MF_04148">
    <property type="entry name" value="TERL_BPP22"/>
    <property type="match status" value="1"/>
</dbReference>
<dbReference type="GO" id="GO:0004519">
    <property type="term" value="F:endonuclease activity"/>
    <property type="evidence" value="ECO:0007669"/>
    <property type="project" value="InterPro"/>
</dbReference>
<dbReference type="InterPro" id="IPR044265">
    <property type="entry name" value="Terminase_large_su_BPP22"/>
</dbReference>
<dbReference type="InterPro" id="IPR035421">
    <property type="entry name" value="Terminase_6C"/>
</dbReference>
<dbReference type="InterPro" id="IPR027417">
    <property type="entry name" value="P-loop_NTPase"/>
</dbReference>
<evidence type="ECO:0000259" key="2">
    <source>
        <dbReference type="Pfam" id="PF17289"/>
    </source>
</evidence>
<dbReference type="Pfam" id="PF17289">
    <property type="entry name" value="Terminase_6C"/>
    <property type="match status" value="1"/>
</dbReference>
<protein>
    <recommendedName>
        <fullName evidence="2">Terminase large subunit gp17-like C-terminal domain-containing protein</fullName>
    </recommendedName>
</protein>